<keyword evidence="1" id="KW-1133">Transmembrane helix</keyword>
<sequence>MIKQGKVKKYKFAVKAFSIFASIVMIASITIITSACSFLPKYSNPESIDIDGETYMTGFYENLWVEGIVFGEDDIPDFETKYHIWWKVENAPFDMYCAQNKEALWWNPAIYCKKSQLDTVKNYYEDADNFNYYAGLYGDSNKDSRILLDGNLNYSFLEEAIVLNMQIKANLEKGSLTGKEDFSDIEVHVPSDEILPVQPVLYRISKDGFFTTIQNSWIVTKKEIFIEGMYDGEAEQSYTAYKISSESNEYILKLLSENGII</sequence>
<keyword evidence="1" id="KW-0812">Transmembrane</keyword>
<protein>
    <submittedName>
        <fullName evidence="2">Uncharacterized protein</fullName>
    </submittedName>
</protein>
<evidence type="ECO:0000256" key="1">
    <source>
        <dbReference type="SAM" id="Phobius"/>
    </source>
</evidence>
<proteinExistence type="predicted"/>
<dbReference type="EMBL" id="DXCQ01000014">
    <property type="protein sequence ID" value="HIY96278.1"/>
    <property type="molecule type" value="Genomic_DNA"/>
</dbReference>
<feature type="transmembrane region" description="Helical" evidence="1">
    <location>
        <begin position="12"/>
        <end position="32"/>
    </location>
</feature>
<reference evidence="2" key="2">
    <citation type="submission" date="2021-04" db="EMBL/GenBank/DDBJ databases">
        <authorList>
            <person name="Gilroy R."/>
        </authorList>
    </citation>
    <scope>NUCLEOTIDE SEQUENCE</scope>
    <source>
        <strain evidence="2">1345</strain>
    </source>
</reference>
<evidence type="ECO:0000313" key="2">
    <source>
        <dbReference type="EMBL" id="HIY96278.1"/>
    </source>
</evidence>
<reference evidence="2" key="1">
    <citation type="journal article" date="2021" name="PeerJ">
        <title>Extensive microbial diversity within the chicken gut microbiome revealed by metagenomics and culture.</title>
        <authorList>
            <person name="Gilroy R."/>
            <person name="Ravi A."/>
            <person name="Getino M."/>
            <person name="Pursley I."/>
            <person name="Horton D.L."/>
            <person name="Alikhan N.F."/>
            <person name="Baker D."/>
            <person name="Gharbi K."/>
            <person name="Hall N."/>
            <person name="Watson M."/>
            <person name="Adriaenssens E.M."/>
            <person name="Foster-Nyarko E."/>
            <person name="Jarju S."/>
            <person name="Secka A."/>
            <person name="Antonio M."/>
            <person name="Oren A."/>
            <person name="Chaudhuri R.R."/>
            <person name="La Ragione R."/>
            <person name="Hildebrand F."/>
            <person name="Pallen M.J."/>
        </authorList>
    </citation>
    <scope>NUCLEOTIDE SEQUENCE</scope>
    <source>
        <strain evidence="2">1345</strain>
    </source>
</reference>
<organism evidence="2 3">
    <name type="scientific">Candidatus Borkfalkia excrementigallinarum</name>
    <dbReference type="NCBI Taxonomy" id="2838506"/>
    <lineage>
        <taxon>Bacteria</taxon>
        <taxon>Bacillati</taxon>
        <taxon>Bacillota</taxon>
        <taxon>Clostridia</taxon>
        <taxon>Christensenellales</taxon>
        <taxon>Christensenellaceae</taxon>
        <taxon>Candidatus Borkfalkia</taxon>
    </lineage>
</organism>
<dbReference type="AlphaFoldDB" id="A0A9D1ZV75"/>
<evidence type="ECO:0000313" key="3">
    <source>
        <dbReference type="Proteomes" id="UP000886750"/>
    </source>
</evidence>
<comment type="caution">
    <text evidence="2">The sequence shown here is derived from an EMBL/GenBank/DDBJ whole genome shotgun (WGS) entry which is preliminary data.</text>
</comment>
<keyword evidence="1" id="KW-0472">Membrane</keyword>
<dbReference type="Proteomes" id="UP000886750">
    <property type="component" value="Unassembled WGS sequence"/>
</dbReference>
<gene>
    <name evidence="2" type="ORF">H9729_01170</name>
</gene>
<accession>A0A9D1ZV75</accession>
<name>A0A9D1ZV75_9FIRM</name>